<evidence type="ECO:0000256" key="1">
    <source>
        <dbReference type="ARBA" id="ARBA00022679"/>
    </source>
</evidence>
<dbReference type="PROSITE" id="PS00107">
    <property type="entry name" value="PROTEIN_KINASE_ATP"/>
    <property type="match status" value="1"/>
</dbReference>
<dbReference type="InterPro" id="IPR000719">
    <property type="entry name" value="Prot_kinase_dom"/>
</dbReference>
<feature type="compositionally biased region" description="Low complexity" evidence="6">
    <location>
        <begin position="287"/>
        <end position="301"/>
    </location>
</feature>
<evidence type="ECO:0000313" key="9">
    <source>
        <dbReference type="Proteomes" id="UP000598174"/>
    </source>
</evidence>
<feature type="region of interest" description="Disordered" evidence="6">
    <location>
        <begin position="272"/>
        <end position="305"/>
    </location>
</feature>
<dbReference type="Pfam" id="PF00069">
    <property type="entry name" value="Pkinase"/>
    <property type="match status" value="1"/>
</dbReference>
<dbReference type="InterPro" id="IPR008271">
    <property type="entry name" value="Ser/Thr_kinase_AS"/>
</dbReference>
<dbReference type="PANTHER" id="PTHR43289">
    <property type="entry name" value="MITOGEN-ACTIVATED PROTEIN KINASE KINASE KINASE 20-RELATED"/>
    <property type="match status" value="1"/>
</dbReference>
<feature type="compositionally biased region" description="Low complexity" evidence="6">
    <location>
        <begin position="345"/>
        <end position="370"/>
    </location>
</feature>
<sequence length="545" mass="56571">MRAPLRPSDPRYLGVYRLQARLGQGGMGTVYLAHDPHGRPVAIKTVKPEFAYEEEFRARFRSEVNRARQVPPFCTAELLDADADHETPYLVVEYVDGPSLSEVVTEQGPLTGGNLHSVAVGVATALAAIHGAGVIHRDLKPANVLFALGTPKVIDFGIARAFEATSQHTGTDQMVGTVAYMAPERFDNDAGRIGPAADVFAWGVVVTYAGTGRTPFGGDSAAATAGAILTRPPRLDGLSAPLRDLVARTLDKDPARRPTAFDLLDELVTAGAPTTVGRAERPEPERAAQAARHASANPDTGRPARRRRTAIALTAVGVLAIAGGVLSLSPTQRLLSGEPPRDSVAAPGAAASGTPSGGAPSRSTTSSRAAEAPQAAPTSRAGKEPVDAPTIGKTPPAALCRDSDVEITITAQSDDVTAAGTQRGLLSVANRSGAACRIDGRVVVGLYNAADERVPVPATPVDEPGEAVDILLRPGTGAFQGIKWETCDRADADCPTGNTLRGSLGSGRGVVATLADFPDPSRSLITMKSLKIGTVQPSTQGVVAW</sequence>
<dbReference type="Proteomes" id="UP000598174">
    <property type="component" value="Unassembled WGS sequence"/>
</dbReference>
<feature type="binding site" evidence="5">
    <location>
        <position position="44"/>
    </location>
    <ligand>
        <name>ATP</name>
        <dbReference type="ChEBI" id="CHEBI:30616"/>
    </ligand>
</feature>
<dbReference type="InterPro" id="IPR017441">
    <property type="entry name" value="Protein_kinase_ATP_BS"/>
</dbReference>
<evidence type="ECO:0000259" key="7">
    <source>
        <dbReference type="PROSITE" id="PS50011"/>
    </source>
</evidence>
<keyword evidence="2 5" id="KW-0547">Nucleotide-binding</keyword>
<dbReference type="Gene3D" id="3.30.200.20">
    <property type="entry name" value="Phosphorylase Kinase, domain 1"/>
    <property type="match status" value="1"/>
</dbReference>
<dbReference type="AlphaFoldDB" id="A0A919J3X9"/>
<evidence type="ECO:0000256" key="2">
    <source>
        <dbReference type="ARBA" id="ARBA00022741"/>
    </source>
</evidence>
<evidence type="ECO:0000256" key="5">
    <source>
        <dbReference type="PROSITE-ProRule" id="PRU10141"/>
    </source>
</evidence>
<comment type="caution">
    <text evidence="8">The sequence shown here is derived from an EMBL/GenBank/DDBJ whole genome shotgun (WGS) entry which is preliminary data.</text>
</comment>
<dbReference type="Gene3D" id="1.10.510.10">
    <property type="entry name" value="Transferase(Phosphotransferase) domain 1"/>
    <property type="match status" value="1"/>
</dbReference>
<feature type="domain" description="Protein kinase" evidence="7">
    <location>
        <begin position="16"/>
        <end position="268"/>
    </location>
</feature>
<feature type="region of interest" description="Disordered" evidence="6">
    <location>
        <begin position="333"/>
        <end position="399"/>
    </location>
</feature>
<evidence type="ECO:0000313" key="8">
    <source>
        <dbReference type="EMBL" id="GIE13214.1"/>
    </source>
</evidence>
<dbReference type="RefSeq" id="WP_203819661.1">
    <property type="nucleotide sequence ID" value="NZ_BAAABP010000052.1"/>
</dbReference>
<dbReference type="EMBL" id="BOMM01000047">
    <property type="protein sequence ID" value="GIE13214.1"/>
    <property type="molecule type" value="Genomic_DNA"/>
</dbReference>
<reference evidence="8" key="1">
    <citation type="submission" date="2021-01" db="EMBL/GenBank/DDBJ databases">
        <title>Whole genome shotgun sequence of Actinoplanes ferrugineus NBRC 15555.</title>
        <authorList>
            <person name="Komaki H."/>
            <person name="Tamura T."/>
        </authorList>
    </citation>
    <scope>NUCLEOTIDE SEQUENCE</scope>
    <source>
        <strain evidence="8">NBRC 15555</strain>
    </source>
</reference>
<evidence type="ECO:0000256" key="6">
    <source>
        <dbReference type="SAM" id="MobiDB-lite"/>
    </source>
</evidence>
<dbReference type="GO" id="GO:0005524">
    <property type="term" value="F:ATP binding"/>
    <property type="evidence" value="ECO:0007669"/>
    <property type="project" value="UniProtKB-UniRule"/>
</dbReference>
<keyword evidence="4 5" id="KW-0067">ATP-binding</keyword>
<evidence type="ECO:0000256" key="4">
    <source>
        <dbReference type="ARBA" id="ARBA00022840"/>
    </source>
</evidence>
<keyword evidence="3" id="KW-0418">Kinase</keyword>
<dbReference type="PANTHER" id="PTHR43289:SF34">
    <property type="entry name" value="SERINE_THREONINE-PROTEIN KINASE YBDM-RELATED"/>
    <property type="match status" value="1"/>
</dbReference>
<dbReference type="SUPFAM" id="SSF56112">
    <property type="entry name" value="Protein kinase-like (PK-like)"/>
    <property type="match status" value="1"/>
</dbReference>
<dbReference type="Pfam" id="PF14016">
    <property type="entry name" value="DUF4232"/>
    <property type="match status" value="1"/>
</dbReference>
<proteinExistence type="predicted"/>
<dbReference type="PROSITE" id="PS50011">
    <property type="entry name" value="PROTEIN_KINASE_DOM"/>
    <property type="match status" value="1"/>
</dbReference>
<dbReference type="CDD" id="cd14014">
    <property type="entry name" value="STKc_PknB_like"/>
    <property type="match status" value="1"/>
</dbReference>
<evidence type="ECO:0000256" key="3">
    <source>
        <dbReference type="ARBA" id="ARBA00022777"/>
    </source>
</evidence>
<gene>
    <name evidence="8" type="ORF">Afe05nite_50540</name>
</gene>
<keyword evidence="9" id="KW-1185">Reference proteome</keyword>
<keyword evidence="1" id="KW-0808">Transferase</keyword>
<accession>A0A919J3X9</accession>
<name>A0A919J3X9_9ACTN</name>
<dbReference type="GO" id="GO:0004674">
    <property type="term" value="F:protein serine/threonine kinase activity"/>
    <property type="evidence" value="ECO:0007669"/>
    <property type="project" value="TreeGrafter"/>
</dbReference>
<dbReference type="PROSITE" id="PS00108">
    <property type="entry name" value="PROTEIN_KINASE_ST"/>
    <property type="match status" value="1"/>
</dbReference>
<dbReference type="InterPro" id="IPR025326">
    <property type="entry name" value="DUF4232"/>
</dbReference>
<dbReference type="SMART" id="SM00220">
    <property type="entry name" value="S_TKc"/>
    <property type="match status" value="1"/>
</dbReference>
<organism evidence="8 9">
    <name type="scientific">Paractinoplanes ferrugineus</name>
    <dbReference type="NCBI Taxonomy" id="113564"/>
    <lineage>
        <taxon>Bacteria</taxon>
        <taxon>Bacillati</taxon>
        <taxon>Actinomycetota</taxon>
        <taxon>Actinomycetes</taxon>
        <taxon>Micromonosporales</taxon>
        <taxon>Micromonosporaceae</taxon>
        <taxon>Paractinoplanes</taxon>
    </lineage>
</organism>
<protein>
    <recommendedName>
        <fullName evidence="7">Protein kinase domain-containing protein</fullName>
    </recommendedName>
</protein>
<dbReference type="InterPro" id="IPR011009">
    <property type="entry name" value="Kinase-like_dom_sf"/>
</dbReference>